<evidence type="ECO:0000313" key="2">
    <source>
        <dbReference type="EMBL" id="MBB5705135.1"/>
    </source>
</evidence>
<gene>
    <name evidence="2" type="ORF">FHR21_000460</name>
</gene>
<keyword evidence="2" id="KW-0456">Lyase</keyword>
<proteinExistence type="inferred from homology"/>
<dbReference type="PANTHER" id="PTHR43459">
    <property type="entry name" value="ENOYL-COA HYDRATASE"/>
    <property type="match status" value="1"/>
</dbReference>
<dbReference type="InterPro" id="IPR014748">
    <property type="entry name" value="Enoyl-CoA_hydra_C"/>
</dbReference>
<dbReference type="RefSeq" id="WP_184094893.1">
    <property type="nucleotide sequence ID" value="NZ_JACIJH010000001.1"/>
</dbReference>
<dbReference type="PANTHER" id="PTHR43459:SF3">
    <property type="entry name" value="ENOYL-COA HYDRATASE ECHA15 (ENOYL HYDRASE) (UNSATURATED ACYL-COA HYDRATASE) (CROTONASE)-RELATED"/>
    <property type="match status" value="1"/>
</dbReference>
<dbReference type="InterPro" id="IPR029045">
    <property type="entry name" value="ClpP/crotonase-like_dom_sf"/>
</dbReference>
<evidence type="ECO:0000313" key="3">
    <source>
        <dbReference type="Proteomes" id="UP000537161"/>
    </source>
</evidence>
<sequence>MPPRYASYKALSIAQDGHVLTITLDNPPLNGMTPEAHEELTRVWADAGSDTSVRVIVFTGAGERGFCAGGDPRKMIDNWGNRERWHVGIFEARAIIVGMLECPKPIVVRINGHAMGMGASLALAGDITVAVEDALIGDPHVSVGLAAGDGGSLLWPNLVGLVEARRHLLSGEPLRGKEAAAKGLVTESTTRDDLDAAVKKWVDIFLSKSPSALQTTKQALNLDLLDKARRHMGEMLRLETRSWESPNHREAVQAMIDKRPPEFIDE</sequence>
<keyword evidence="3" id="KW-1185">Reference proteome</keyword>
<evidence type="ECO:0000256" key="1">
    <source>
        <dbReference type="ARBA" id="ARBA00005254"/>
    </source>
</evidence>
<comment type="caution">
    <text evidence="2">The sequence shown here is derived from an EMBL/GenBank/DDBJ whole genome shotgun (WGS) entry which is preliminary data.</text>
</comment>
<reference evidence="2 3" key="1">
    <citation type="submission" date="2020-08" db="EMBL/GenBank/DDBJ databases">
        <title>Genomic Encyclopedia of Type Strains, Phase IV (KMG-IV): sequencing the most valuable type-strain genomes for metagenomic binning, comparative biology and taxonomic classification.</title>
        <authorList>
            <person name="Goeker M."/>
        </authorList>
    </citation>
    <scope>NUCLEOTIDE SEQUENCE [LARGE SCALE GENOMIC DNA]</scope>
    <source>
        <strain evidence="2 3">DSM 27163</strain>
    </source>
</reference>
<dbReference type="EMBL" id="JACIJH010000001">
    <property type="protein sequence ID" value="MBB5705135.1"/>
    <property type="molecule type" value="Genomic_DNA"/>
</dbReference>
<dbReference type="InterPro" id="IPR001753">
    <property type="entry name" value="Enoyl-CoA_hydra/iso"/>
</dbReference>
<accession>A0A7W9EQE6</accession>
<name>A0A7W9EQE6_9SPHN</name>
<dbReference type="CDD" id="cd06558">
    <property type="entry name" value="crotonase-like"/>
    <property type="match status" value="1"/>
</dbReference>
<comment type="similarity">
    <text evidence="1">Belongs to the enoyl-CoA hydratase/isomerase family.</text>
</comment>
<dbReference type="AlphaFoldDB" id="A0A7W9EQE6"/>
<dbReference type="Gene3D" id="1.10.12.10">
    <property type="entry name" value="Lyase 2-enoyl-coa Hydratase, Chain A, domain 2"/>
    <property type="match status" value="1"/>
</dbReference>
<protein>
    <submittedName>
        <fullName evidence="2">Enoyl-CoA hydratase</fullName>
        <ecNumber evidence="2">4.2.1.17</ecNumber>
    </submittedName>
</protein>
<dbReference type="Gene3D" id="3.90.226.10">
    <property type="entry name" value="2-enoyl-CoA Hydratase, Chain A, domain 1"/>
    <property type="match status" value="1"/>
</dbReference>
<dbReference type="GO" id="GO:0004300">
    <property type="term" value="F:enoyl-CoA hydratase activity"/>
    <property type="evidence" value="ECO:0007669"/>
    <property type="project" value="UniProtKB-EC"/>
</dbReference>
<dbReference type="EC" id="4.2.1.17" evidence="2"/>
<dbReference type="SUPFAM" id="SSF52096">
    <property type="entry name" value="ClpP/crotonase"/>
    <property type="match status" value="1"/>
</dbReference>
<organism evidence="2 3">
    <name type="scientific">Sphingopyxis panaciterrulae</name>
    <dbReference type="NCBI Taxonomy" id="462372"/>
    <lineage>
        <taxon>Bacteria</taxon>
        <taxon>Pseudomonadati</taxon>
        <taxon>Pseudomonadota</taxon>
        <taxon>Alphaproteobacteria</taxon>
        <taxon>Sphingomonadales</taxon>
        <taxon>Sphingomonadaceae</taxon>
        <taxon>Sphingopyxis</taxon>
    </lineage>
</organism>
<dbReference type="Pfam" id="PF00378">
    <property type="entry name" value="ECH_1"/>
    <property type="match status" value="1"/>
</dbReference>
<dbReference type="Proteomes" id="UP000537161">
    <property type="component" value="Unassembled WGS sequence"/>
</dbReference>